<evidence type="ECO:0000256" key="10">
    <source>
        <dbReference type="ARBA" id="ARBA00023014"/>
    </source>
</evidence>
<evidence type="ECO:0000313" key="15">
    <source>
        <dbReference type="EMBL" id="TQF68710.1"/>
    </source>
</evidence>
<dbReference type="PROSITE" id="PS00198">
    <property type="entry name" value="4FE4S_FER_1"/>
    <property type="match status" value="1"/>
</dbReference>
<dbReference type="PIRSF" id="PIRSF000362">
    <property type="entry name" value="FNR"/>
    <property type="match status" value="1"/>
</dbReference>
<keyword evidence="10" id="KW-0411">Iron-sulfur</keyword>
<evidence type="ECO:0000259" key="14">
    <source>
        <dbReference type="PROSITE" id="PS51379"/>
    </source>
</evidence>
<comment type="similarity">
    <text evidence="2">Belongs to the ferredoxin--NADP reductase type 1 family.</text>
</comment>
<feature type="binding site" evidence="13">
    <location>
        <begin position="297"/>
        <end position="298"/>
    </location>
    <ligand>
        <name>NADP(+)</name>
        <dbReference type="ChEBI" id="CHEBI:58349"/>
    </ligand>
</feature>
<evidence type="ECO:0000256" key="11">
    <source>
        <dbReference type="ARBA" id="ARBA00047776"/>
    </source>
</evidence>
<dbReference type="Gene3D" id="3.40.50.720">
    <property type="entry name" value="NAD(P)-binding Rossmann-like Domain"/>
    <property type="match status" value="1"/>
</dbReference>
<evidence type="ECO:0000256" key="9">
    <source>
        <dbReference type="ARBA" id="ARBA00023004"/>
    </source>
</evidence>
<keyword evidence="8" id="KW-0560">Oxidoreductase</keyword>
<comment type="caution">
    <text evidence="15">The sequence shown here is derived from an EMBL/GenBank/DDBJ whole genome shotgun (WGS) entry which is preliminary data.</text>
</comment>
<gene>
    <name evidence="15" type="ORF">FK531_12960</name>
</gene>
<proteinExistence type="inferred from homology"/>
<evidence type="ECO:0000256" key="6">
    <source>
        <dbReference type="ARBA" id="ARBA00022827"/>
    </source>
</evidence>
<keyword evidence="16" id="KW-1185">Reference proteome</keyword>
<keyword evidence="9" id="KW-0408">Iron</keyword>
<feature type="binding site" evidence="12">
    <location>
        <position position="116"/>
    </location>
    <ligand>
        <name>FAD</name>
        <dbReference type="ChEBI" id="CHEBI:57692"/>
    </ligand>
</feature>
<evidence type="ECO:0000313" key="16">
    <source>
        <dbReference type="Proteomes" id="UP000316256"/>
    </source>
</evidence>
<accession>A0A541B8P8</accession>
<evidence type="ECO:0000256" key="1">
    <source>
        <dbReference type="ARBA" id="ARBA00001974"/>
    </source>
</evidence>
<dbReference type="GO" id="GO:0046872">
    <property type="term" value="F:metal ion binding"/>
    <property type="evidence" value="ECO:0007669"/>
    <property type="project" value="UniProtKB-KW"/>
</dbReference>
<keyword evidence="7 13" id="KW-0521">NADP</keyword>
<dbReference type="InterPro" id="IPR021163">
    <property type="entry name" value="Ferredox_Rdtase_adrenod"/>
</dbReference>
<feature type="domain" description="4Fe-4S ferredoxin-type" evidence="14">
    <location>
        <begin position="1"/>
        <end position="29"/>
    </location>
</feature>
<dbReference type="PROSITE" id="PS51379">
    <property type="entry name" value="4FE4S_FER_2"/>
    <property type="match status" value="2"/>
</dbReference>
<comment type="cofactor">
    <cofactor evidence="1 12">
        <name>FAD</name>
        <dbReference type="ChEBI" id="CHEBI:57692"/>
    </cofactor>
</comment>
<dbReference type="InterPro" id="IPR017900">
    <property type="entry name" value="4Fe4S_Fe_S_CS"/>
</dbReference>
<evidence type="ECO:0000256" key="12">
    <source>
        <dbReference type="PIRSR" id="PIRSR000362-1"/>
    </source>
</evidence>
<feature type="binding site" evidence="12">
    <location>
        <position position="146"/>
    </location>
    <ligand>
        <name>FAD</name>
        <dbReference type="ChEBI" id="CHEBI:57692"/>
    </ligand>
</feature>
<evidence type="ECO:0000256" key="2">
    <source>
        <dbReference type="ARBA" id="ARBA00008312"/>
    </source>
</evidence>
<dbReference type="EC" id="1.18.1.2" evidence="3"/>
<evidence type="ECO:0000256" key="5">
    <source>
        <dbReference type="ARBA" id="ARBA00022723"/>
    </source>
</evidence>
<evidence type="ECO:0000256" key="3">
    <source>
        <dbReference type="ARBA" id="ARBA00013223"/>
    </source>
</evidence>
<feature type="binding site" evidence="13">
    <location>
        <position position="309"/>
    </location>
    <ligand>
        <name>NADP(+)</name>
        <dbReference type="ChEBI" id="CHEBI:58349"/>
    </ligand>
</feature>
<dbReference type="CDD" id="cd04410">
    <property type="entry name" value="DMSOR_beta-like"/>
    <property type="match status" value="1"/>
</dbReference>
<dbReference type="Proteomes" id="UP000316256">
    <property type="component" value="Unassembled WGS sequence"/>
</dbReference>
<dbReference type="SUPFAM" id="SSF54862">
    <property type="entry name" value="4Fe-4S ferredoxins"/>
    <property type="match status" value="1"/>
</dbReference>
<dbReference type="Pfam" id="PF07992">
    <property type="entry name" value="Pyr_redox_2"/>
    <property type="match status" value="1"/>
</dbReference>
<dbReference type="EMBL" id="VIGH01000005">
    <property type="protein sequence ID" value="TQF68710.1"/>
    <property type="molecule type" value="Genomic_DNA"/>
</dbReference>
<name>A0A541B8P8_9NOCA</name>
<feature type="domain" description="4Fe-4S ferredoxin-type" evidence="14">
    <location>
        <begin position="37"/>
        <end position="66"/>
    </location>
</feature>
<dbReference type="GO" id="GO:0051536">
    <property type="term" value="F:iron-sulfur cluster binding"/>
    <property type="evidence" value="ECO:0007669"/>
    <property type="project" value="UniProtKB-KW"/>
</dbReference>
<reference evidence="15 16" key="1">
    <citation type="submission" date="2019-06" db="EMBL/GenBank/DDBJ databases">
        <title>Rhodococcus spaelei sp. nov., isolated from a cave.</title>
        <authorList>
            <person name="Lee S.D."/>
        </authorList>
    </citation>
    <scope>NUCLEOTIDE SEQUENCE [LARGE SCALE GENOMIC DNA]</scope>
    <source>
        <strain evidence="15 16">C9-5</strain>
    </source>
</reference>
<keyword evidence="6 12" id="KW-0274">FAD</keyword>
<dbReference type="InterPro" id="IPR023753">
    <property type="entry name" value="FAD/NAD-binding_dom"/>
</dbReference>
<feature type="binding site" evidence="12">
    <location>
        <position position="464"/>
    </location>
    <ligand>
        <name>FAD</name>
        <dbReference type="ChEBI" id="CHEBI:57692"/>
    </ligand>
</feature>
<dbReference type="Gene3D" id="3.30.70.20">
    <property type="match status" value="1"/>
</dbReference>
<organism evidence="15 16">
    <name type="scientific">Rhodococcus spelaei</name>
    <dbReference type="NCBI Taxonomy" id="2546320"/>
    <lineage>
        <taxon>Bacteria</taxon>
        <taxon>Bacillati</taxon>
        <taxon>Actinomycetota</taxon>
        <taxon>Actinomycetes</taxon>
        <taxon>Mycobacteriales</taxon>
        <taxon>Nocardiaceae</taxon>
        <taxon>Rhodococcus</taxon>
    </lineage>
</organism>
<keyword evidence="4" id="KW-0285">Flavoprotein</keyword>
<dbReference type="RefSeq" id="WP_142099928.1">
    <property type="nucleotide sequence ID" value="NZ_VIGH01000005.1"/>
</dbReference>
<feature type="binding site" evidence="13">
    <location>
        <begin position="253"/>
        <end position="256"/>
    </location>
    <ligand>
        <name>NADP(+)</name>
        <dbReference type="ChEBI" id="CHEBI:58349"/>
    </ligand>
</feature>
<keyword evidence="5" id="KW-0479">Metal-binding</keyword>
<evidence type="ECO:0000256" key="13">
    <source>
        <dbReference type="PIRSR" id="PIRSR000362-2"/>
    </source>
</evidence>
<dbReference type="Gene3D" id="3.50.50.60">
    <property type="entry name" value="FAD/NAD(P)-binding domain"/>
    <property type="match status" value="1"/>
</dbReference>
<dbReference type="OrthoDB" id="289202at2"/>
<comment type="catalytic activity">
    <reaction evidence="11">
        <text>2 reduced [2Fe-2S]-[ferredoxin] + NADP(+) + H(+) = 2 oxidized [2Fe-2S]-[ferredoxin] + NADPH</text>
        <dbReference type="Rhea" id="RHEA:20125"/>
        <dbReference type="Rhea" id="RHEA-COMP:10000"/>
        <dbReference type="Rhea" id="RHEA-COMP:10001"/>
        <dbReference type="ChEBI" id="CHEBI:15378"/>
        <dbReference type="ChEBI" id="CHEBI:33737"/>
        <dbReference type="ChEBI" id="CHEBI:33738"/>
        <dbReference type="ChEBI" id="CHEBI:57783"/>
        <dbReference type="ChEBI" id="CHEBI:58349"/>
        <dbReference type="EC" id="1.18.1.2"/>
    </reaction>
</comment>
<dbReference type="InterPro" id="IPR055275">
    <property type="entry name" value="Ferredox_Rdtase"/>
</dbReference>
<feature type="binding site" evidence="13">
    <location>
        <position position="471"/>
    </location>
    <ligand>
        <name>NADP(+)</name>
        <dbReference type="ChEBI" id="CHEBI:58349"/>
    </ligand>
</feature>
<evidence type="ECO:0000256" key="8">
    <source>
        <dbReference type="ARBA" id="ARBA00023002"/>
    </source>
</evidence>
<dbReference type="PANTHER" id="PTHR48467">
    <property type="entry name" value="GLUTAMATE SYNTHASE 1 [NADH], CHLOROPLASTIC-LIKE"/>
    <property type="match status" value="1"/>
</dbReference>
<evidence type="ECO:0000256" key="4">
    <source>
        <dbReference type="ARBA" id="ARBA00022630"/>
    </source>
</evidence>
<dbReference type="Pfam" id="PF00037">
    <property type="entry name" value="Fer4"/>
    <property type="match status" value="1"/>
</dbReference>
<feature type="binding site" evidence="12">
    <location>
        <position position="182"/>
    </location>
    <ligand>
        <name>FAD</name>
        <dbReference type="ChEBI" id="CHEBI:57692"/>
    </ligand>
</feature>
<dbReference type="AlphaFoldDB" id="A0A541B8P8"/>
<dbReference type="PRINTS" id="PR00419">
    <property type="entry name" value="ADXRDTASE"/>
</dbReference>
<sequence length="558" mass="60538">MAFVITQPCCNDASCTEVCPVDCIHPTPDERAFKSTEMLYIDPETCIDCGLCVDACPVEAIFRDDDLPEAMARYSKINADYFEGVELEDFEPAPSLKFPKTDQDPFRVAIVGSGPSGFYAARELLAFKRSGIEVDMFDRLPTPWGLVRAGVAPDHPETKAVTDLFAEVSRRPGFRLHLNVEVGKHITHEDLLAHHHAVIYAVGAPSDRHLGIPGEELPGSLAATEFVAWYNGHPDYADHSFDLTGSRAVIVGNGNVALDVARLLVVDPDVLAKTDMAEHAVEALRSSAIEEVVLLGRRGPAQAAFTCPELLALGRLPDVDIIVDPAELELDEVSAAEVGANPAKRLKLEILREYAARPSAGHRKRIVLRFLVSPVEVQGADHVTGLLVARNEMVAGEDGALRARSTEQTELLETGLVLRSVGYRGVPVADLPFDEQRGTISNIGGRVTEVGTDVPVPGTYTAGWIKRGPSGVIGTNRQCAHDTIALILEDLAADRLNPPKGDREALTTLLADRAPEELDWAGWKLIDARERELGKAAGRPRVKMLDIVEMVSLGRSKS</sequence>
<protein>
    <recommendedName>
        <fullName evidence="3">ferredoxin--NADP(+) reductase</fullName>
        <ecNumber evidence="3">1.18.1.2</ecNumber>
    </recommendedName>
</protein>
<feature type="binding site" evidence="12">
    <location>
        <begin position="471"/>
        <end position="473"/>
    </location>
    <ligand>
        <name>FAD</name>
        <dbReference type="ChEBI" id="CHEBI:57692"/>
    </ligand>
</feature>
<dbReference type="SUPFAM" id="SSF51971">
    <property type="entry name" value="Nucleotide-binding domain"/>
    <property type="match status" value="1"/>
</dbReference>
<evidence type="ECO:0000256" key="7">
    <source>
        <dbReference type="ARBA" id="ARBA00022857"/>
    </source>
</evidence>
<dbReference type="InterPro" id="IPR017896">
    <property type="entry name" value="4Fe4S_Fe-S-bd"/>
</dbReference>
<dbReference type="PANTHER" id="PTHR48467:SF1">
    <property type="entry name" value="GLUTAMATE SYNTHASE 1 [NADH], CHLOROPLASTIC-LIKE"/>
    <property type="match status" value="1"/>
</dbReference>
<dbReference type="InterPro" id="IPR036188">
    <property type="entry name" value="FAD/NAD-bd_sf"/>
</dbReference>
<dbReference type="GO" id="GO:0004324">
    <property type="term" value="F:ferredoxin-NADP+ reductase activity"/>
    <property type="evidence" value="ECO:0007669"/>
    <property type="project" value="UniProtKB-EC"/>
</dbReference>